<dbReference type="KEGG" id="adv:DJ533_08740"/>
<sequence length="82" mass="9675">MNVIYQVELFHQQRLIGKFVTGNNFPKQDLSVFLQNMPQQDLEIQVYKGLNEKRILTVENGVTKVIATHFDFQKCDDWESEE</sequence>
<gene>
    <name evidence="1" type="ORF">DJ533_08740</name>
</gene>
<evidence type="ECO:0000313" key="1">
    <source>
        <dbReference type="EMBL" id="AWL28645.1"/>
    </source>
</evidence>
<protein>
    <submittedName>
        <fullName evidence="1">Uncharacterized protein</fullName>
    </submittedName>
</protein>
<keyword evidence="2" id="KW-1185">Reference proteome</keyword>
<dbReference type="EMBL" id="CP029397">
    <property type="protein sequence ID" value="AWL28645.1"/>
    <property type="molecule type" value="Genomic_DNA"/>
</dbReference>
<proteinExistence type="predicted"/>
<accession>A0A2S2FCW4</accession>
<dbReference type="OrthoDB" id="6693996at2"/>
<dbReference type="AlphaFoldDB" id="A0A2S2FCW4"/>
<dbReference type="STRING" id="1871111.GCA_001704615_00179"/>
<dbReference type="RefSeq" id="WP_065992132.1">
    <property type="nucleotide sequence ID" value="NZ_CP029397.2"/>
</dbReference>
<organism evidence="1 2">
    <name type="scientific">Acinetobacter defluvii</name>
    <dbReference type="NCBI Taxonomy" id="1871111"/>
    <lineage>
        <taxon>Bacteria</taxon>
        <taxon>Pseudomonadati</taxon>
        <taxon>Pseudomonadota</taxon>
        <taxon>Gammaproteobacteria</taxon>
        <taxon>Moraxellales</taxon>
        <taxon>Moraxellaceae</taxon>
        <taxon>Acinetobacter</taxon>
    </lineage>
</organism>
<dbReference type="Proteomes" id="UP000245977">
    <property type="component" value="Chromosome"/>
</dbReference>
<evidence type="ECO:0000313" key="2">
    <source>
        <dbReference type="Proteomes" id="UP000245977"/>
    </source>
</evidence>
<reference evidence="1" key="1">
    <citation type="submission" date="2019-08" db="EMBL/GenBank/DDBJ databases">
        <title>The complete genome of Acinetobacter defluvii strain WCHAD010030.</title>
        <authorList>
            <person name="Hu Y."/>
            <person name="Qin J."/>
            <person name="Feng Y."/>
            <person name="Zong Z."/>
        </authorList>
    </citation>
    <scope>NUCLEOTIDE SEQUENCE</scope>
    <source>
        <strain evidence="1">WCHA30</strain>
    </source>
</reference>
<name>A0A2S2FCW4_9GAMM</name>